<keyword evidence="6 7" id="KW-0067">ATP-binding</keyword>
<dbReference type="Proteomes" id="UP000319210">
    <property type="component" value="Unassembled WGS sequence"/>
</dbReference>
<dbReference type="PROSITE" id="PS00108">
    <property type="entry name" value="PROTEIN_KINASE_ST"/>
    <property type="match status" value="1"/>
</dbReference>
<feature type="domain" description="Protein kinase" evidence="9">
    <location>
        <begin position="10"/>
        <end position="259"/>
    </location>
</feature>
<dbReference type="InterPro" id="IPR017441">
    <property type="entry name" value="Protein_kinase_ATP_BS"/>
</dbReference>
<feature type="compositionally biased region" description="Low complexity" evidence="8">
    <location>
        <begin position="337"/>
        <end position="407"/>
    </location>
</feature>
<feature type="compositionally biased region" description="Low complexity" evidence="8">
    <location>
        <begin position="314"/>
        <end position="329"/>
    </location>
</feature>
<dbReference type="SUPFAM" id="SSF56112">
    <property type="entry name" value="Protein kinase-like (PK-like)"/>
    <property type="match status" value="1"/>
</dbReference>
<keyword evidence="3" id="KW-0808">Transferase</keyword>
<feature type="compositionally biased region" description="Low complexity" evidence="8">
    <location>
        <begin position="466"/>
        <end position="478"/>
    </location>
</feature>
<feature type="region of interest" description="Disordered" evidence="8">
    <location>
        <begin position="517"/>
        <end position="577"/>
    </location>
</feature>
<sequence length="777" mass="77702">MPAPESIGRYRVERRLGSGAFAVVWLAHDERLRAPVAVKVMAENWAFRTDIRERFLTEAQMLRKATSEGVVQVFDVGELDDERPYFVMEYADLGTVADLLEEGPLPVPEALRITERAARGAHALHEAGVVHRDLKPSNVLLARGARAGRERVLVADLGLAKNLAQASGLTVVAGSTGYMAPEQSEPYDGIDARADVYGLGAVLYHLVTGTVPGPAGRMAPADRVRPGLPQALVRALTRALEPDREHRWPTAAAFADELARLASGSDAGQGMDSGTTMTFSRPPFLGAGPARGAPRAPSGTPTALVGPPSGAGGSAPDAPAPDETAPSDATEPRDAVPAPREPSSASGSGPARPAGASASPAAGTAAAAATSAAAAEAASAGSAAPASAVSSPDAASPAGSPPDAASPAGPPGEPDTEVGNTAGSGPAQETEADAEAGPDGAAGQGTETVARAGATASEDLGERRTAPGPGAARGTAPAELEETWQLRGGLGAAGGGAAGQGVGTYPAAPYGSGAAAGVPGQGTVSHGHVTGVEPASGAGEPLGGVQGSSSSIAGPPGAVSGPASGAGESGRSRGRRGRSLAIGTALAVLLGGAGAGAYVLGRQDPSEPPSEIRVSDASGRISVEVPGDWAKETAGSGWRPSALGLSDQSAPGLTVAQDVSRWQDLTAPVSGVFVGLGTDGRGAGGKKDQTAEQLPRRVGAIDHKGCVPRGNRSFRSGSWSGSVRSWSSCDSPGHGLEEIALSSGKSGIPPVYVQIRCDQDCKARTDRVLRSLRVHPS</sequence>
<dbReference type="InterPro" id="IPR008271">
    <property type="entry name" value="Ser/Thr_kinase_AS"/>
</dbReference>
<dbReference type="Gene3D" id="3.30.200.20">
    <property type="entry name" value="Phosphorylase Kinase, domain 1"/>
    <property type="match status" value="1"/>
</dbReference>
<dbReference type="EMBL" id="BJMM01000012">
    <property type="protein sequence ID" value="GEB50371.1"/>
    <property type="molecule type" value="Genomic_DNA"/>
</dbReference>
<evidence type="ECO:0000256" key="6">
    <source>
        <dbReference type="ARBA" id="ARBA00022840"/>
    </source>
</evidence>
<protein>
    <recommendedName>
        <fullName evidence="1">non-specific serine/threonine protein kinase</fullName>
        <ecNumber evidence="1">2.7.11.1</ecNumber>
    </recommendedName>
</protein>
<evidence type="ECO:0000256" key="2">
    <source>
        <dbReference type="ARBA" id="ARBA00022527"/>
    </source>
</evidence>
<feature type="compositionally biased region" description="Low complexity" evidence="8">
    <location>
        <begin position="547"/>
        <end position="566"/>
    </location>
</feature>
<proteinExistence type="predicted"/>
<feature type="region of interest" description="Disordered" evidence="8">
    <location>
        <begin position="264"/>
        <end position="487"/>
    </location>
</feature>
<dbReference type="AlphaFoldDB" id="A0A4Y3QYN9"/>
<keyword evidence="5" id="KW-0418">Kinase</keyword>
<dbReference type="SMART" id="SM00220">
    <property type="entry name" value="S_TKc"/>
    <property type="match status" value="1"/>
</dbReference>
<evidence type="ECO:0000313" key="11">
    <source>
        <dbReference type="Proteomes" id="UP000319210"/>
    </source>
</evidence>
<evidence type="ECO:0000256" key="1">
    <source>
        <dbReference type="ARBA" id="ARBA00012513"/>
    </source>
</evidence>
<evidence type="ECO:0000256" key="3">
    <source>
        <dbReference type="ARBA" id="ARBA00022679"/>
    </source>
</evidence>
<evidence type="ECO:0000256" key="8">
    <source>
        <dbReference type="SAM" id="MobiDB-lite"/>
    </source>
</evidence>
<organism evidence="10 11">
    <name type="scientific">Streptomyces cacaoi</name>
    <dbReference type="NCBI Taxonomy" id="1898"/>
    <lineage>
        <taxon>Bacteria</taxon>
        <taxon>Bacillati</taxon>
        <taxon>Actinomycetota</taxon>
        <taxon>Actinomycetes</taxon>
        <taxon>Kitasatosporales</taxon>
        <taxon>Streptomycetaceae</taxon>
        <taxon>Streptomyces</taxon>
    </lineage>
</organism>
<gene>
    <name evidence="10" type="ORF">SCA03_29220</name>
</gene>
<evidence type="ECO:0000259" key="9">
    <source>
        <dbReference type="PROSITE" id="PS50011"/>
    </source>
</evidence>
<dbReference type="Gene3D" id="1.10.510.10">
    <property type="entry name" value="Transferase(Phosphotransferase) domain 1"/>
    <property type="match status" value="1"/>
</dbReference>
<dbReference type="InterPro" id="IPR011009">
    <property type="entry name" value="Kinase-like_dom_sf"/>
</dbReference>
<evidence type="ECO:0000256" key="4">
    <source>
        <dbReference type="ARBA" id="ARBA00022741"/>
    </source>
</evidence>
<dbReference type="CDD" id="cd14014">
    <property type="entry name" value="STKc_PknB_like"/>
    <property type="match status" value="1"/>
</dbReference>
<dbReference type="PANTHER" id="PTHR43289">
    <property type="entry name" value="MITOGEN-ACTIVATED PROTEIN KINASE KINASE KINASE 20-RELATED"/>
    <property type="match status" value="1"/>
</dbReference>
<dbReference type="EC" id="2.7.11.1" evidence="1"/>
<feature type="compositionally biased region" description="Low complexity" evidence="8">
    <location>
        <begin position="281"/>
        <end position="301"/>
    </location>
</feature>
<dbReference type="GO" id="GO:0005524">
    <property type="term" value="F:ATP binding"/>
    <property type="evidence" value="ECO:0007669"/>
    <property type="project" value="UniProtKB-UniRule"/>
</dbReference>
<keyword evidence="11" id="KW-1185">Reference proteome</keyword>
<dbReference type="PROSITE" id="PS50011">
    <property type="entry name" value="PROTEIN_KINASE_DOM"/>
    <property type="match status" value="1"/>
</dbReference>
<evidence type="ECO:0000256" key="5">
    <source>
        <dbReference type="ARBA" id="ARBA00022777"/>
    </source>
</evidence>
<name>A0A4Y3QYN9_STRCI</name>
<evidence type="ECO:0000313" key="10">
    <source>
        <dbReference type="EMBL" id="GEB50371.1"/>
    </source>
</evidence>
<accession>A0A4Y3QYN9</accession>
<dbReference type="PROSITE" id="PS00107">
    <property type="entry name" value="PROTEIN_KINASE_ATP"/>
    <property type="match status" value="1"/>
</dbReference>
<dbReference type="GO" id="GO:0004674">
    <property type="term" value="F:protein serine/threonine kinase activity"/>
    <property type="evidence" value="ECO:0007669"/>
    <property type="project" value="UniProtKB-KW"/>
</dbReference>
<dbReference type="Pfam" id="PF00069">
    <property type="entry name" value="Pkinase"/>
    <property type="match status" value="1"/>
</dbReference>
<reference evidence="10 11" key="1">
    <citation type="submission" date="2019-06" db="EMBL/GenBank/DDBJ databases">
        <title>Whole genome shotgun sequence of Streptomyces cacaoi subsp. cacaoi NBRC 12748.</title>
        <authorList>
            <person name="Hosoyama A."/>
            <person name="Uohara A."/>
            <person name="Ohji S."/>
            <person name="Ichikawa N."/>
        </authorList>
    </citation>
    <scope>NUCLEOTIDE SEQUENCE [LARGE SCALE GENOMIC DNA]</scope>
    <source>
        <strain evidence="10 11">NBRC 12748</strain>
    </source>
</reference>
<keyword evidence="4 7" id="KW-0547">Nucleotide-binding</keyword>
<dbReference type="InterPro" id="IPR000719">
    <property type="entry name" value="Prot_kinase_dom"/>
</dbReference>
<comment type="caution">
    <text evidence="10">The sequence shown here is derived from an EMBL/GenBank/DDBJ whole genome shotgun (WGS) entry which is preliminary data.</text>
</comment>
<evidence type="ECO:0000256" key="7">
    <source>
        <dbReference type="PROSITE-ProRule" id="PRU10141"/>
    </source>
</evidence>
<dbReference type="PANTHER" id="PTHR43289:SF6">
    <property type="entry name" value="SERINE_THREONINE-PROTEIN KINASE NEKL-3"/>
    <property type="match status" value="1"/>
</dbReference>
<dbReference type="RefSeq" id="WP_308697815.1">
    <property type="nucleotide sequence ID" value="NZ_BJMM01000012.1"/>
</dbReference>
<feature type="binding site" evidence="7">
    <location>
        <position position="39"/>
    </location>
    <ligand>
        <name>ATP</name>
        <dbReference type="ChEBI" id="CHEBI:30616"/>
    </ligand>
</feature>
<keyword evidence="2" id="KW-0723">Serine/threonine-protein kinase</keyword>